<comment type="catalytic activity">
    <reaction evidence="1">
        <text>Hydrolyzes the link between N-acetylmuramoyl residues and L-amino acid residues in certain cell-wall glycopeptides.</text>
        <dbReference type="EC" id="3.5.1.28"/>
    </reaction>
</comment>
<feature type="region of interest" description="Disordered" evidence="4">
    <location>
        <begin position="161"/>
        <end position="180"/>
    </location>
</feature>
<proteinExistence type="predicted"/>
<dbReference type="Gene3D" id="3.40.630.40">
    <property type="entry name" value="Zn-dependent exopeptidases"/>
    <property type="match status" value="1"/>
</dbReference>
<dbReference type="EC" id="3.5.1.28" evidence="2"/>
<evidence type="ECO:0000256" key="1">
    <source>
        <dbReference type="ARBA" id="ARBA00001561"/>
    </source>
</evidence>
<dbReference type="GO" id="GO:0009253">
    <property type="term" value="P:peptidoglycan catabolic process"/>
    <property type="evidence" value="ECO:0007669"/>
    <property type="project" value="InterPro"/>
</dbReference>
<organism evidence="7 8">
    <name type="scientific">Hymenobacter rigui</name>
    <dbReference type="NCBI Taxonomy" id="334424"/>
    <lineage>
        <taxon>Bacteria</taxon>
        <taxon>Pseudomonadati</taxon>
        <taxon>Bacteroidota</taxon>
        <taxon>Cytophagia</taxon>
        <taxon>Cytophagales</taxon>
        <taxon>Hymenobacteraceae</taxon>
        <taxon>Hymenobacter</taxon>
    </lineage>
</organism>
<evidence type="ECO:0000256" key="5">
    <source>
        <dbReference type="SAM" id="Phobius"/>
    </source>
</evidence>
<evidence type="ECO:0000313" key="8">
    <source>
        <dbReference type="Proteomes" id="UP000273500"/>
    </source>
</evidence>
<dbReference type="GO" id="GO:0030288">
    <property type="term" value="C:outer membrane-bounded periplasmic space"/>
    <property type="evidence" value="ECO:0007669"/>
    <property type="project" value="TreeGrafter"/>
</dbReference>
<feature type="domain" description="MurNAc-LAA" evidence="6">
    <location>
        <begin position="299"/>
        <end position="417"/>
    </location>
</feature>
<dbReference type="CDD" id="cd02696">
    <property type="entry name" value="MurNAc-LAA"/>
    <property type="match status" value="1"/>
</dbReference>
<gene>
    <name evidence="7" type="ORF">EI291_09615</name>
</gene>
<name>A0A3R9N5Q0_9BACT</name>
<dbReference type="SUPFAM" id="SSF53187">
    <property type="entry name" value="Zn-dependent exopeptidases"/>
    <property type="match status" value="1"/>
</dbReference>
<reference evidence="7 8" key="1">
    <citation type="submission" date="2018-12" db="EMBL/GenBank/DDBJ databases">
        <authorList>
            <person name="Feng G."/>
            <person name="Zhu H."/>
        </authorList>
    </citation>
    <scope>NUCLEOTIDE SEQUENCE [LARGE SCALE GENOMIC DNA]</scope>
    <source>
        <strain evidence="7 8">KCTC 12533</strain>
    </source>
</reference>
<dbReference type="EMBL" id="RWIT01000004">
    <property type="protein sequence ID" value="RSK48814.1"/>
    <property type="molecule type" value="Genomic_DNA"/>
</dbReference>
<keyword evidence="5" id="KW-0812">Transmembrane</keyword>
<sequence>MRQFKSFRKDVRPPNRARVCETAPGIARIPKIYCFFACCSVSAQQVYGRLCTAGVLAADRPGRLLYPFNRPFLLRTAVLFAFLLCLLTGATFGQTKPRKAVARRGDGVQTLLQRHGLNTRQQQRQFRQLNQGRLTKAGGLVTGRSYVLPAAAPRVKAAASGAGSLQATNPTSRGKSTQPLLPAALFGPTYSPVPVRDRALRGAVYYLSPGHGGPDPGAIGKYGSFKLAEDEYAYDVTVRLARVLLEHGATVYVMVQDPNDGIRDQNVLPMDYDELTYPRQVIPLSQLGRLRQRITQVNKLYAHHKGAYQRLLSLHVDSRSEGQNIDVFFYHHANSQAGLRLAKNIHKVFTNRYKRAQPNRPYSGNVSERGSLYEVRTSHAPAVFMELGNIRNAKDQRRFVVADNRQALANWIYEGLLADYTGR</sequence>
<dbReference type="InterPro" id="IPR050695">
    <property type="entry name" value="N-acetylmuramoyl_amidase_3"/>
</dbReference>
<feature type="transmembrane region" description="Helical" evidence="5">
    <location>
        <begin position="72"/>
        <end position="93"/>
    </location>
</feature>
<evidence type="ECO:0000256" key="3">
    <source>
        <dbReference type="ARBA" id="ARBA00022801"/>
    </source>
</evidence>
<evidence type="ECO:0000313" key="7">
    <source>
        <dbReference type="EMBL" id="RSK48814.1"/>
    </source>
</evidence>
<keyword evidence="5" id="KW-0472">Membrane</keyword>
<dbReference type="PANTHER" id="PTHR30404">
    <property type="entry name" value="N-ACETYLMURAMOYL-L-ALANINE AMIDASE"/>
    <property type="match status" value="1"/>
</dbReference>
<dbReference type="PANTHER" id="PTHR30404:SF0">
    <property type="entry name" value="N-ACETYLMURAMOYL-L-ALANINE AMIDASE AMIC"/>
    <property type="match status" value="1"/>
</dbReference>
<keyword evidence="3" id="KW-0378">Hydrolase</keyword>
<protein>
    <recommendedName>
        <fullName evidence="2">N-acetylmuramoyl-L-alanine amidase</fullName>
        <ecNumber evidence="2">3.5.1.28</ecNumber>
    </recommendedName>
</protein>
<dbReference type="Pfam" id="PF01520">
    <property type="entry name" value="Amidase_3"/>
    <property type="match status" value="1"/>
</dbReference>
<dbReference type="Proteomes" id="UP000273500">
    <property type="component" value="Unassembled WGS sequence"/>
</dbReference>
<dbReference type="AlphaFoldDB" id="A0A3R9N5Q0"/>
<keyword evidence="8" id="KW-1185">Reference proteome</keyword>
<evidence type="ECO:0000256" key="4">
    <source>
        <dbReference type="SAM" id="MobiDB-lite"/>
    </source>
</evidence>
<dbReference type="InterPro" id="IPR002508">
    <property type="entry name" value="MurNAc-LAA_cat"/>
</dbReference>
<dbReference type="GO" id="GO:0008745">
    <property type="term" value="F:N-acetylmuramoyl-L-alanine amidase activity"/>
    <property type="evidence" value="ECO:0007669"/>
    <property type="project" value="UniProtKB-EC"/>
</dbReference>
<evidence type="ECO:0000256" key="2">
    <source>
        <dbReference type="ARBA" id="ARBA00011901"/>
    </source>
</evidence>
<accession>A0A3R9N5Q0</accession>
<comment type="caution">
    <text evidence="7">The sequence shown here is derived from an EMBL/GenBank/DDBJ whole genome shotgun (WGS) entry which is preliminary data.</text>
</comment>
<evidence type="ECO:0000259" key="6">
    <source>
        <dbReference type="SMART" id="SM00646"/>
    </source>
</evidence>
<dbReference type="OrthoDB" id="936124at2"/>
<dbReference type="SMART" id="SM00646">
    <property type="entry name" value="Ami_3"/>
    <property type="match status" value="1"/>
</dbReference>
<keyword evidence="5" id="KW-1133">Transmembrane helix</keyword>
<feature type="compositionally biased region" description="Polar residues" evidence="4">
    <location>
        <begin position="163"/>
        <end position="179"/>
    </location>
</feature>